<feature type="region of interest" description="Disordered" evidence="5">
    <location>
        <begin position="168"/>
        <end position="187"/>
    </location>
</feature>
<feature type="chain" id="PRO_5032645943" evidence="6">
    <location>
        <begin position="25"/>
        <end position="187"/>
    </location>
</feature>
<organism evidence="8 9">
    <name type="scientific">Carex littledalei</name>
    <dbReference type="NCBI Taxonomy" id="544730"/>
    <lineage>
        <taxon>Eukaryota</taxon>
        <taxon>Viridiplantae</taxon>
        <taxon>Streptophyta</taxon>
        <taxon>Embryophyta</taxon>
        <taxon>Tracheophyta</taxon>
        <taxon>Spermatophyta</taxon>
        <taxon>Magnoliopsida</taxon>
        <taxon>Liliopsida</taxon>
        <taxon>Poales</taxon>
        <taxon>Cyperaceae</taxon>
        <taxon>Cyperoideae</taxon>
        <taxon>Cariceae</taxon>
        <taxon>Carex</taxon>
        <taxon>Carex subgen. Euthyceras</taxon>
    </lineage>
</organism>
<comment type="caution">
    <text evidence="8">The sequence shown here is derived from an EMBL/GenBank/DDBJ whole genome shotgun (WGS) entry which is preliminary data.</text>
</comment>
<dbReference type="InterPro" id="IPR005018">
    <property type="entry name" value="DOMON_domain"/>
</dbReference>
<protein>
    <submittedName>
        <fullName evidence="8">Auxin-induced in root cultures protein 12-like protein</fullName>
    </submittedName>
</protein>
<keyword evidence="9" id="KW-1185">Reference proteome</keyword>
<evidence type="ECO:0000313" key="8">
    <source>
        <dbReference type="EMBL" id="KAF3337058.1"/>
    </source>
</evidence>
<dbReference type="Proteomes" id="UP000623129">
    <property type="component" value="Unassembled WGS sequence"/>
</dbReference>
<dbReference type="PROSITE" id="PS50836">
    <property type="entry name" value="DOMON"/>
    <property type="match status" value="1"/>
</dbReference>
<dbReference type="AlphaFoldDB" id="A0A833RJX6"/>
<dbReference type="GO" id="GO:0016020">
    <property type="term" value="C:membrane"/>
    <property type="evidence" value="ECO:0007669"/>
    <property type="project" value="UniProtKB-SubCell"/>
</dbReference>
<evidence type="ECO:0000256" key="4">
    <source>
        <dbReference type="ARBA" id="ARBA00023136"/>
    </source>
</evidence>
<proteinExistence type="predicted"/>
<gene>
    <name evidence="8" type="ORF">FCM35_KLT17645</name>
</gene>
<comment type="subcellular location">
    <subcellularLocation>
        <location evidence="1">Membrane</location>
    </subcellularLocation>
</comment>
<dbReference type="InterPro" id="IPR045265">
    <property type="entry name" value="AIR12_DOMON"/>
</dbReference>
<dbReference type="EMBL" id="SWLB01000006">
    <property type="protein sequence ID" value="KAF3337058.1"/>
    <property type="molecule type" value="Genomic_DNA"/>
</dbReference>
<dbReference type="PANTHER" id="PTHR23130">
    <property type="entry name" value="CYTOCHROME B561 AND DOMON DOMAIN-CONTAINING PROTEIN"/>
    <property type="match status" value="1"/>
</dbReference>
<dbReference type="PANTHER" id="PTHR23130:SF159">
    <property type="entry name" value="OS08G0335600 PROTEIN"/>
    <property type="match status" value="1"/>
</dbReference>
<feature type="signal peptide" evidence="6">
    <location>
        <begin position="1"/>
        <end position="24"/>
    </location>
</feature>
<keyword evidence="2" id="KW-0813">Transport</keyword>
<keyword evidence="3 6" id="KW-0732">Signal</keyword>
<name>A0A833RJX6_9POAL</name>
<evidence type="ECO:0000256" key="1">
    <source>
        <dbReference type="ARBA" id="ARBA00004370"/>
    </source>
</evidence>
<evidence type="ECO:0000256" key="6">
    <source>
        <dbReference type="SAM" id="SignalP"/>
    </source>
</evidence>
<keyword evidence="4" id="KW-0472">Membrane</keyword>
<accession>A0A833RJX6</accession>
<reference evidence="8" key="1">
    <citation type="submission" date="2020-01" db="EMBL/GenBank/DDBJ databases">
        <title>Genome sequence of Kobresia littledalei, the first chromosome-level genome in the family Cyperaceae.</title>
        <authorList>
            <person name="Qu G."/>
        </authorList>
    </citation>
    <scope>NUCLEOTIDE SEQUENCE</scope>
    <source>
        <strain evidence="8">C.B.Clarke</strain>
        <tissue evidence="8">Leaf</tissue>
    </source>
</reference>
<evidence type="ECO:0000313" key="9">
    <source>
        <dbReference type="Proteomes" id="UP000623129"/>
    </source>
</evidence>
<dbReference type="OrthoDB" id="19261at2759"/>
<sequence>MASQIKFLLPLSIFAIYFLHSSNAESCSNYTFSDNKAYSSCTDLPHLGAALHYNQATSSNAIDIAFRAPQSHSGWVAWGLNPKGPSMVGSQVLVAFFHSNGSLVAYPTQLDSYSPSMAPGDLTFPVSHVSAEYINKEMIIYATLSLPKAKTKFNHVWQAGSTVASDVPGVHPTSGENVLSKGTVEFQ</sequence>
<evidence type="ECO:0000256" key="2">
    <source>
        <dbReference type="ARBA" id="ARBA00022448"/>
    </source>
</evidence>
<dbReference type="CDD" id="cd09629">
    <property type="entry name" value="DOMON_CIL1_like"/>
    <property type="match status" value="1"/>
</dbReference>
<evidence type="ECO:0000259" key="7">
    <source>
        <dbReference type="PROSITE" id="PS50836"/>
    </source>
</evidence>
<evidence type="ECO:0000256" key="5">
    <source>
        <dbReference type="SAM" id="MobiDB-lite"/>
    </source>
</evidence>
<evidence type="ECO:0000256" key="3">
    <source>
        <dbReference type="ARBA" id="ARBA00022729"/>
    </source>
</evidence>
<feature type="domain" description="DOMON" evidence="7">
    <location>
        <begin position="47"/>
        <end position="160"/>
    </location>
</feature>
<dbReference type="Pfam" id="PF04526">
    <property type="entry name" value="DUF568"/>
    <property type="match status" value="1"/>
</dbReference>